<feature type="region of interest" description="Disordered" evidence="1">
    <location>
        <begin position="37"/>
        <end position="91"/>
    </location>
</feature>
<evidence type="ECO:0000313" key="2">
    <source>
        <dbReference type="EMBL" id="GAA2055257.1"/>
    </source>
</evidence>
<reference evidence="3" key="1">
    <citation type="journal article" date="2019" name="Int. J. Syst. Evol. Microbiol.">
        <title>The Global Catalogue of Microorganisms (GCM) 10K type strain sequencing project: providing services to taxonomists for standard genome sequencing and annotation.</title>
        <authorList>
            <consortium name="The Broad Institute Genomics Platform"/>
            <consortium name="The Broad Institute Genome Sequencing Center for Infectious Disease"/>
            <person name="Wu L."/>
            <person name="Ma J."/>
        </authorList>
    </citation>
    <scope>NUCLEOTIDE SEQUENCE [LARGE SCALE GENOMIC DNA]</scope>
    <source>
        <strain evidence="3">JCM 14549</strain>
    </source>
</reference>
<keyword evidence="3" id="KW-1185">Reference proteome</keyword>
<feature type="region of interest" description="Disordered" evidence="1">
    <location>
        <begin position="1"/>
        <end position="20"/>
    </location>
</feature>
<feature type="compositionally biased region" description="Basic and acidic residues" evidence="1">
    <location>
        <begin position="52"/>
        <end position="67"/>
    </location>
</feature>
<dbReference type="Proteomes" id="UP001403094">
    <property type="component" value="Unassembled WGS sequence"/>
</dbReference>
<dbReference type="EMBL" id="BAAANQ010000005">
    <property type="protein sequence ID" value="GAA2055257.1"/>
    <property type="molecule type" value="Genomic_DNA"/>
</dbReference>
<comment type="caution">
    <text evidence="2">The sequence shown here is derived from an EMBL/GenBank/DDBJ whole genome shotgun (WGS) entry which is preliminary data.</text>
</comment>
<name>A0ABP5GTD0_9ACTN</name>
<evidence type="ECO:0000256" key="1">
    <source>
        <dbReference type="SAM" id="MobiDB-lite"/>
    </source>
</evidence>
<organism evidence="2 3">
    <name type="scientific">Streptomyces cheonanensis</name>
    <dbReference type="NCBI Taxonomy" id="312720"/>
    <lineage>
        <taxon>Bacteria</taxon>
        <taxon>Bacillati</taxon>
        <taxon>Actinomycetota</taxon>
        <taxon>Actinomycetes</taxon>
        <taxon>Kitasatosporales</taxon>
        <taxon>Streptomycetaceae</taxon>
        <taxon>Streptomyces</taxon>
    </lineage>
</organism>
<proteinExistence type="predicted"/>
<gene>
    <name evidence="2" type="ORF">GCM10009757_31940</name>
</gene>
<protein>
    <submittedName>
        <fullName evidence="2">Uncharacterized protein</fullName>
    </submittedName>
</protein>
<sequence length="91" mass="10070">MPAGAARAQWRHRIDDPHRETDTLIMEYTLHKHRAAELERAAAEHRRSRRAAAAEKKAEKKKEEPAERPASASASASAGERTARSGWSTAA</sequence>
<accession>A0ABP5GTD0</accession>
<feature type="compositionally biased region" description="Low complexity" evidence="1">
    <location>
        <begin position="68"/>
        <end position="80"/>
    </location>
</feature>
<evidence type="ECO:0000313" key="3">
    <source>
        <dbReference type="Proteomes" id="UP001403094"/>
    </source>
</evidence>